<comment type="caution">
    <text evidence="5">The sequence shown here is derived from an EMBL/GenBank/DDBJ whole genome shotgun (WGS) entry which is preliminary data.</text>
</comment>
<evidence type="ECO:0000256" key="2">
    <source>
        <dbReference type="PROSITE-ProRule" id="PRU00497"/>
    </source>
</evidence>
<name>A0A3R7P421_PENVA</name>
<reference evidence="5 6" key="1">
    <citation type="submission" date="2018-04" db="EMBL/GenBank/DDBJ databases">
        <authorList>
            <person name="Zhang X."/>
            <person name="Yuan J."/>
            <person name="Li F."/>
            <person name="Xiang J."/>
        </authorList>
    </citation>
    <scope>NUCLEOTIDE SEQUENCE [LARGE SCALE GENOMIC DNA]</scope>
    <source>
        <tissue evidence="5">Muscle</tissue>
    </source>
</reference>
<dbReference type="PANTHER" id="PTHR10380">
    <property type="entry name" value="CUTICLE PROTEIN"/>
    <property type="match status" value="1"/>
</dbReference>
<feature type="signal peptide" evidence="4">
    <location>
        <begin position="1"/>
        <end position="19"/>
    </location>
</feature>
<keyword evidence="1 2" id="KW-0193">Cuticle</keyword>
<dbReference type="GO" id="GO:0062129">
    <property type="term" value="C:chitin-based extracellular matrix"/>
    <property type="evidence" value="ECO:0007669"/>
    <property type="project" value="TreeGrafter"/>
</dbReference>
<gene>
    <name evidence="5" type="ORF">C7M84_021651</name>
</gene>
<dbReference type="PROSITE" id="PS00233">
    <property type="entry name" value="CHIT_BIND_RR_1"/>
    <property type="match status" value="1"/>
</dbReference>
<dbReference type="GO" id="GO:0008010">
    <property type="term" value="F:structural constituent of chitin-based larval cuticle"/>
    <property type="evidence" value="ECO:0007669"/>
    <property type="project" value="TreeGrafter"/>
</dbReference>
<dbReference type="InterPro" id="IPR000618">
    <property type="entry name" value="Insect_cuticle"/>
</dbReference>
<reference evidence="5 6" key="2">
    <citation type="submission" date="2019-01" db="EMBL/GenBank/DDBJ databases">
        <title>The decoding of complex shrimp genome reveals the adaptation for benthos swimmer, frequently molting mechanism and breeding impact on genome.</title>
        <authorList>
            <person name="Sun Y."/>
            <person name="Gao Y."/>
            <person name="Yu Y."/>
        </authorList>
    </citation>
    <scope>NUCLEOTIDE SEQUENCE [LARGE SCALE GENOMIC DNA]</scope>
    <source>
        <tissue evidence="5">Muscle</tissue>
    </source>
</reference>
<keyword evidence="6" id="KW-1185">Reference proteome</keyword>
<keyword evidence="4" id="KW-0732">Signal</keyword>
<evidence type="ECO:0000313" key="6">
    <source>
        <dbReference type="Proteomes" id="UP000283509"/>
    </source>
</evidence>
<dbReference type="PANTHER" id="PTHR10380:SF173">
    <property type="entry name" value="CUTICULAR PROTEIN 47EF, ISOFORM C-RELATED"/>
    <property type="match status" value="1"/>
</dbReference>
<feature type="region of interest" description="Disordered" evidence="3">
    <location>
        <begin position="54"/>
        <end position="73"/>
    </location>
</feature>
<evidence type="ECO:0000256" key="4">
    <source>
        <dbReference type="SAM" id="SignalP"/>
    </source>
</evidence>
<feature type="chain" id="PRO_5018556698" evidence="4">
    <location>
        <begin position="20"/>
        <end position="112"/>
    </location>
</feature>
<dbReference type="Pfam" id="PF00379">
    <property type="entry name" value="Chitin_bind_4"/>
    <property type="match status" value="1"/>
</dbReference>
<evidence type="ECO:0000256" key="3">
    <source>
        <dbReference type="SAM" id="MobiDB-lite"/>
    </source>
</evidence>
<dbReference type="OrthoDB" id="6630665at2759"/>
<protein>
    <submittedName>
        <fullName evidence="5">Early cuticle protein 6</fullName>
    </submittedName>
</protein>
<dbReference type="InterPro" id="IPR031311">
    <property type="entry name" value="CHIT_BIND_RR_consensus"/>
</dbReference>
<dbReference type="InterPro" id="IPR050468">
    <property type="entry name" value="Cuticle_Struct_Prot"/>
</dbReference>
<dbReference type="AlphaFoldDB" id="A0A3R7P421"/>
<evidence type="ECO:0000256" key="1">
    <source>
        <dbReference type="ARBA" id="ARBA00022460"/>
    </source>
</evidence>
<sequence>MSHPAQAGLLLLSVLVSEAAESPYSAPIPILKDDRTQDAYGGYSFDFESGNGIVRQESGKESDGQAKQGGWRYESPEGVPVEISFVADQGGYQPQGAIIPVAPPLPYQRSGN</sequence>
<accession>A0A3R7P421</accession>
<organism evidence="5 6">
    <name type="scientific">Penaeus vannamei</name>
    <name type="common">Whiteleg shrimp</name>
    <name type="synonym">Litopenaeus vannamei</name>
    <dbReference type="NCBI Taxonomy" id="6689"/>
    <lineage>
        <taxon>Eukaryota</taxon>
        <taxon>Metazoa</taxon>
        <taxon>Ecdysozoa</taxon>
        <taxon>Arthropoda</taxon>
        <taxon>Crustacea</taxon>
        <taxon>Multicrustacea</taxon>
        <taxon>Malacostraca</taxon>
        <taxon>Eumalacostraca</taxon>
        <taxon>Eucarida</taxon>
        <taxon>Decapoda</taxon>
        <taxon>Dendrobranchiata</taxon>
        <taxon>Penaeoidea</taxon>
        <taxon>Penaeidae</taxon>
        <taxon>Penaeus</taxon>
    </lineage>
</organism>
<evidence type="ECO:0000313" key="5">
    <source>
        <dbReference type="EMBL" id="ROT60760.1"/>
    </source>
</evidence>
<dbReference type="Proteomes" id="UP000283509">
    <property type="component" value="Unassembled WGS sequence"/>
</dbReference>
<dbReference type="PROSITE" id="PS51155">
    <property type="entry name" value="CHIT_BIND_RR_2"/>
    <property type="match status" value="1"/>
</dbReference>
<proteinExistence type="predicted"/>
<dbReference type="EMBL" id="QCYY01004574">
    <property type="protein sequence ID" value="ROT60760.1"/>
    <property type="molecule type" value="Genomic_DNA"/>
</dbReference>